<sequence length="80" mass="9541">MTQDSDILERITALVTEERALREQPEHRLTPEELERVRAVERSLDQCWDLLRQRRARDEYGQDPDDAEVRSTSQVEGYRQ</sequence>
<dbReference type="EMBL" id="JBHSBH010000015">
    <property type="protein sequence ID" value="MFC3998843.1"/>
    <property type="molecule type" value="Genomic_DNA"/>
</dbReference>
<dbReference type="Proteomes" id="UP001595847">
    <property type="component" value="Unassembled WGS sequence"/>
</dbReference>
<keyword evidence="3" id="KW-1185">Reference proteome</keyword>
<protein>
    <submittedName>
        <fullName evidence="2">DUF2630 family protein</fullName>
    </submittedName>
</protein>
<dbReference type="RefSeq" id="WP_378536955.1">
    <property type="nucleotide sequence ID" value="NZ_JBHSBH010000015.1"/>
</dbReference>
<organism evidence="2 3">
    <name type="scientific">Nocardiopsis sediminis</name>
    <dbReference type="NCBI Taxonomy" id="1778267"/>
    <lineage>
        <taxon>Bacteria</taxon>
        <taxon>Bacillati</taxon>
        <taxon>Actinomycetota</taxon>
        <taxon>Actinomycetes</taxon>
        <taxon>Streptosporangiales</taxon>
        <taxon>Nocardiopsidaceae</taxon>
        <taxon>Nocardiopsis</taxon>
    </lineage>
</organism>
<evidence type="ECO:0000256" key="1">
    <source>
        <dbReference type="SAM" id="MobiDB-lite"/>
    </source>
</evidence>
<evidence type="ECO:0000313" key="3">
    <source>
        <dbReference type="Proteomes" id="UP001595847"/>
    </source>
</evidence>
<evidence type="ECO:0000313" key="2">
    <source>
        <dbReference type="EMBL" id="MFC3998843.1"/>
    </source>
</evidence>
<dbReference type="InterPro" id="IPR020311">
    <property type="entry name" value="Uncharacterised_Rv0898c"/>
</dbReference>
<name>A0ABV8FU87_9ACTN</name>
<reference evidence="3" key="1">
    <citation type="journal article" date="2019" name="Int. J. Syst. Evol. Microbiol.">
        <title>The Global Catalogue of Microorganisms (GCM) 10K type strain sequencing project: providing services to taxonomists for standard genome sequencing and annotation.</title>
        <authorList>
            <consortium name="The Broad Institute Genomics Platform"/>
            <consortium name="The Broad Institute Genome Sequencing Center for Infectious Disease"/>
            <person name="Wu L."/>
            <person name="Ma J."/>
        </authorList>
    </citation>
    <scope>NUCLEOTIDE SEQUENCE [LARGE SCALE GENOMIC DNA]</scope>
    <source>
        <strain evidence="3">TBRC 1826</strain>
    </source>
</reference>
<dbReference type="Pfam" id="PF10944">
    <property type="entry name" value="DUF2630"/>
    <property type="match status" value="1"/>
</dbReference>
<proteinExistence type="predicted"/>
<feature type="compositionally biased region" description="Polar residues" evidence="1">
    <location>
        <begin position="70"/>
        <end position="80"/>
    </location>
</feature>
<accession>A0ABV8FU87</accession>
<comment type="caution">
    <text evidence="2">The sequence shown here is derived from an EMBL/GenBank/DDBJ whole genome shotgun (WGS) entry which is preliminary data.</text>
</comment>
<feature type="region of interest" description="Disordered" evidence="1">
    <location>
        <begin position="56"/>
        <end position="80"/>
    </location>
</feature>
<gene>
    <name evidence="2" type="ORF">ACFOVU_23155</name>
</gene>